<reference evidence="2" key="1">
    <citation type="submission" date="2014-08" db="EMBL/GenBank/DDBJ databases">
        <authorList>
            <person name="Sharma Rahul"/>
            <person name="Thines Marco"/>
        </authorList>
    </citation>
    <scope>NUCLEOTIDE SEQUENCE</scope>
</reference>
<name>A0A0F7SEZ4_PHARH</name>
<dbReference type="AlphaFoldDB" id="A0A0F7SEZ4"/>
<evidence type="ECO:0000256" key="1">
    <source>
        <dbReference type="SAM" id="MobiDB-lite"/>
    </source>
</evidence>
<sequence length="181" mass="19104">MIFETTTNRVVPFCSRNAPGSNRSTPHFEVRSGTSLGVGTSNTPPEVTQHPPRPDQARTSSKWSSRVDGGNGIRVVGAHSQPKQSLTRGSLRPTSLIDQHASTSSGTETGGDRTSSGIAGSMVVVFTIGHEGSLGGFACRGLCECAENYNNTLKFVVPGGPLCLRGTRRERKTFCGPLLCG</sequence>
<dbReference type="EMBL" id="LN483151">
    <property type="protein sequence ID" value="CDZ96625.1"/>
    <property type="molecule type" value="Genomic_DNA"/>
</dbReference>
<accession>A0A0F7SEZ4</accession>
<feature type="region of interest" description="Disordered" evidence="1">
    <location>
        <begin position="15"/>
        <end position="115"/>
    </location>
</feature>
<feature type="compositionally biased region" description="Polar residues" evidence="1">
    <location>
        <begin position="32"/>
        <end position="46"/>
    </location>
</feature>
<evidence type="ECO:0000313" key="2">
    <source>
        <dbReference type="EMBL" id="CDZ96625.1"/>
    </source>
</evidence>
<organism evidence="2">
    <name type="scientific">Phaffia rhodozyma</name>
    <name type="common">Yeast</name>
    <name type="synonym">Xanthophyllomyces dendrorhous</name>
    <dbReference type="NCBI Taxonomy" id="264483"/>
    <lineage>
        <taxon>Eukaryota</taxon>
        <taxon>Fungi</taxon>
        <taxon>Dikarya</taxon>
        <taxon>Basidiomycota</taxon>
        <taxon>Agaricomycotina</taxon>
        <taxon>Tremellomycetes</taxon>
        <taxon>Cystofilobasidiales</taxon>
        <taxon>Mrakiaceae</taxon>
        <taxon>Phaffia</taxon>
    </lineage>
</organism>
<feature type="compositionally biased region" description="Polar residues" evidence="1">
    <location>
        <begin position="81"/>
        <end position="115"/>
    </location>
</feature>
<protein>
    <submittedName>
        <fullName evidence="2">Uncharacterized protein</fullName>
    </submittedName>
</protein>
<proteinExistence type="predicted"/>